<dbReference type="GO" id="GO:0008270">
    <property type="term" value="F:zinc ion binding"/>
    <property type="evidence" value="ECO:0007669"/>
    <property type="project" value="InterPro"/>
</dbReference>
<dbReference type="GO" id="GO:0003676">
    <property type="term" value="F:nucleic acid binding"/>
    <property type="evidence" value="ECO:0007669"/>
    <property type="project" value="InterPro"/>
</dbReference>
<name>A0A2K5KHH4_CERAT</name>
<feature type="compositionally biased region" description="Basic and acidic residues" evidence="1">
    <location>
        <begin position="603"/>
        <end position="615"/>
    </location>
</feature>
<dbReference type="Bgee" id="ENSCATG00000000551">
    <property type="expression patterns" value="Expressed in pituitary gland and 10 other cell types or tissues"/>
</dbReference>
<feature type="compositionally biased region" description="Polar residues" evidence="1">
    <location>
        <begin position="559"/>
        <end position="572"/>
    </location>
</feature>
<dbReference type="GeneTree" id="ENSGT00940000161244"/>
<sequence>MAAVPSTVTPLAAESSPQEATVSAASSSSYTACEAAAAAAAAVIVPASSATSAPACPPAGGCGDGGGGGFGCSTMAAAGRGGSSFKVDTRPCLREDAMWNEQEEKAELFTDKFCQVCGVMLQFESQRISHYEDEKHAQNVSFYFQMHGEQNEVPGKKMKMHVENFQVHGYEGVDKNKFCDLCNMMFSSPFIAQSHYVGKVHAKKLKQLMEEHDQTSPSGFQPEIGVPLTTSAESTFLKPLPVKPPPDMFRSHMQGSEHQIKESIVINLVKNSRKTQDSYQNECADYINMQKARGLEPKTCFRKMEESSLGTHRYREVVDSRPRHRIFEQRLPFETFRTYPAPYNISQAVEKQLPHSKKTYDSFQDELEDYIKVQKARGLDPKTCFRKVRENSVDTRGYREMVDSGPRSRMCEQRFSHEASQTYQRPYHISPVESQLPQWLPTHSKRTYDSFQDELEDYIKVQKARGLEPKTCFRKIGDSSVEIHKNREMVDVRPRHRMLEQKLPCETFQTYSGPYSISQVVENQLPHCLPAHDSKQRLDSVSYWQLTRDCFPEKPVPLSLNQQENNSGSYSVESEVYRHLSSENNTTDHQAGHKRKHQKRKRHLEEGKERPEKELSKHKRKKSYEDTELDKDKSIRQRKREGDRVRVSSGKLKHRKKKKSHDVPSEKEERKHRKEKKKSVEERTEEEMLWDESILGF</sequence>
<dbReference type="InterPro" id="IPR013087">
    <property type="entry name" value="Znf_C2H2_type"/>
</dbReference>
<reference evidence="3" key="2">
    <citation type="submission" date="2025-09" db="UniProtKB">
        <authorList>
            <consortium name="Ensembl"/>
        </authorList>
    </citation>
    <scope>IDENTIFICATION</scope>
</reference>
<dbReference type="STRING" id="9531.ENSCATP00000000145"/>
<dbReference type="AlphaFoldDB" id="A0A2K5KHH4"/>
<dbReference type="Pfam" id="PF12874">
    <property type="entry name" value="zf-met"/>
    <property type="match status" value="2"/>
</dbReference>
<feature type="domain" description="U1-type" evidence="2">
    <location>
        <begin position="174"/>
        <end position="208"/>
    </location>
</feature>
<feature type="compositionally biased region" description="Basic residues" evidence="1">
    <location>
        <begin position="651"/>
        <end position="660"/>
    </location>
</feature>
<dbReference type="PANTHER" id="PTHR46742">
    <property type="entry name" value="LYSINE-RICH COILED-COIL PROTEIN 1"/>
    <property type="match status" value="1"/>
</dbReference>
<dbReference type="InterPro" id="IPR036236">
    <property type="entry name" value="Znf_C2H2_sf"/>
</dbReference>
<dbReference type="Gene3D" id="3.30.160.60">
    <property type="entry name" value="Classic Zinc Finger"/>
    <property type="match status" value="2"/>
</dbReference>
<dbReference type="SUPFAM" id="SSF57667">
    <property type="entry name" value="beta-beta-alpha zinc fingers"/>
    <property type="match status" value="2"/>
</dbReference>
<feature type="compositionally biased region" description="Basic and acidic residues" evidence="1">
    <location>
        <begin position="630"/>
        <end position="646"/>
    </location>
</feature>
<reference evidence="3" key="1">
    <citation type="submission" date="2025-08" db="UniProtKB">
        <authorList>
            <consortium name="Ensembl"/>
        </authorList>
    </citation>
    <scope>IDENTIFICATION</scope>
</reference>
<dbReference type="PANTHER" id="PTHR46742:SF2">
    <property type="entry name" value="ZINC FINGER MATRIN-TYPE PROTEIN 1"/>
    <property type="match status" value="1"/>
</dbReference>
<dbReference type="OMA" id="DSISYWQ"/>
<accession>A0A2K5KHH4</accession>
<feature type="compositionally biased region" description="Basic residues" evidence="1">
    <location>
        <begin position="592"/>
        <end position="602"/>
    </location>
</feature>
<organism evidence="3 4">
    <name type="scientific">Cercocebus atys</name>
    <name type="common">Sooty mangabey</name>
    <name type="synonym">Cercocebus torquatus atys</name>
    <dbReference type="NCBI Taxonomy" id="9531"/>
    <lineage>
        <taxon>Eukaryota</taxon>
        <taxon>Metazoa</taxon>
        <taxon>Chordata</taxon>
        <taxon>Craniata</taxon>
        <taxon>Vertebrata</taxon>
        <taxon>Euteleostomi</taxon>
        <taxon>Mammalia</taxon>
        <taxon>Eutheria</taxon>
        <taxon>Euarchontoglires</taxon>
        <taxon>Primates</taxon>
        <taxon>Haplorrhini</taxon>
        <taxon>Catarrhini</taxon>
        <taxon>Cercopithecidae</taxon>
        <taxon>Cercopithecinae</taxon>
        <taxon>Cercocebus</taxon>
    </lineage>
</organism>
<protein>
    <submittedName>
        <fullName evidence="3">Zinc finger matrin-type 1</fullName>
    </submittedName>
</protein>
<dbReference type="InterPro" id="IPR003604">
    <property type="entry name" value="Matrin/U1-like-C_Znf_C2H2"/>
</dbReference>
<evidence type="ECO:0000313" key="4">
    <source>
        <dbReference type="Proteomes" id="UP000233060"/>
    </source>
</evidence>
<dbReference type="Ensembl" id="ENSCATT00000000662.1">
    <property type="protein sequence ID" value="ENSCATP00000000145.1"/>
    <property type="gene ID" value="ENSCATG00000000551.1"/>
</dbReference>
<keyword evidence="4" id="KW-1185">Reference proteome</keyword>
<gene>
    <name evidence="3" type="primary">ZMAT1</name>
</gene>
<proteinExistence type="predicted"/>
<evidence type="ECO:0000313" key="3">
    <source>
        <dbReference type="Ensembl" id="ENSCATP00000000145.1"/>
    </source>
</evidence>
<evidence type="ECO:0000256" key="1">
    <source>
        <dbReference type="SAM" id="MobiDB-lite"/>
    </source>
</evidence>
<dbReference type="Proteomes" id="UP000233060">
    <property type="component" value="Unassembled WGS sequence"/>
</dbReference>
<evidence type="ECO:0000259" key="2">
    <source>
        <dbReference type="SMART" id="SM00451"/>
    </source>
</evidence>
<feature type="region of interest" description="Disordered" evidence="1">
    <location>
        <begin position="555"/>
        <end position="697"/>
    </location>
</feature>
<feature type="domain" description="U1-type" evidence="2">
    <location>
        <begin position="109"/>
        <end position="143"/>
    </location>
</feature>
<dbReference type="SMART" id="SM00451">
    <property type="entry name" value="ZnF_U1"/>
    <property type="match status" value="2"/>
</dbReference>